<organism evidence="10">
    <name type="scientific">Staphylococcus aureus subsp. aureus MN8</name>
    <dbReference type="NCBI Taxonomy" id="548470"/>
    <lineage>
        <taxon>Bacteria</taxon>
        <taxon>Bacillati</taxon>
        <taxon>Bacillota</taxon>
        <taxon>Bacilli</taxon>
        <taxon>Bacillales</taxon>
        <taxon>Staphylococcaceae</taxon>
        <taxon>Staphylococcus</taxon>
    </lineage>
</organism>
<dbReference type="InterPro" id="IPR003593">
    <property type="entry name" value="AAA+_ATPase"/>
</dbReference>
<dbReference type="FunFam" id="3.40.50.300:FF:000056">
    <property type="entry name" value="Cell division ATP-binding protein FtsE"/>
    <property type="match status" value="1"/>
</dbReference>
<dbReference type="InterPro" id="IPR045865">
    <property type="entry name" value="ACT-like_dom_sf"/>
</dbReference>
<evidence type="ECO:0000256" key="1">
    <source>
        <dbReference type="ARBA" id="ARBA00005417"/>
    </source>
</evidence>
<evidence type="ECO:0000256" key="3">
    <source>
        <dbReference type="ARBA" id="ARBA00022475"/>
    </source>
</evidence>
<dbReference type="InterPro" id="IPR050086">
    <property type="entry name" value="MetN_ABC_transporter-like"/>
</dbReference>
<dbReference type="InterPro" id="IPR003439">
    <property type="entry name" value="ABC_transporter-like_ATP-bd"/>
</dbReference>
<dbReference type="PROSITE" id="PS50893">
    <property type="entry name" value="ABC_TRANSPORTER_2"/>
    <property type="match status" value="1"/>
</dbReference>
<dbReference type="EMBL" id="ACJA02000001">
    <property type="protein sequence ID" value="EFH96020.1"/>
    <property type="molecule type" value="Genomic_DNA"/>
</dbReference>
<dbReference type="InterPro" id="IPR041701">
    <property type="entry name" value="MetN_ABC"/>
</dbReference>
<evidence type="ECO:0000256" key="2">
    <source>
        <dbReference type="ARBA" id="ARBA00022448"/>
    </source>
</evidence>
<keyword evidence="6" id="KW-1278">Translocase</keyword>
<dbReference type="SUPFAM" id="SSF55021">
    <property type="entry name" value="ACT-like"/>
    <property type="match status" value="1"/>
</dbReference>
<dbReference type="GO" id="GO:0006865">
    <property type="term" value="P:amino acid transport"/>
    <property type="evidence" value="ECO:0007669"/>
    <property type="project" value="UniProtKB-KW"/>
</dbReference>
<keyword evidence="3" id="KW-1003">Cell membrane</keyword>
<evidence type="ECO:0000313" key="10">
    <source>
        <dbReference type="EMBL" id="EFH96020.1"/>
    </source>
</evidence>
<sequence>MMIEFRQVSKSFHKKKQTIDALKDVSFTVNRNDIFGVIGYSGAGKSTLVRLVNHLEAASNGQVIVDGHDITNYSDKMMRDIKKDIGMIFQHFNLLNSATVFKNVAMPLILSKKSKTEIKQRVTEMLEFVGLSDKKDQFPDELSGGQKQRVAIARALVTNPKILLCDEATSALDPATTASILTLLKNVNQTFGITIMMITHEMRVIKDICNRVAVMEKGQVVETGTVKEVFSHPKTTIAQNFVSTVIQTEPSPSLIRRLNDKQVGDFKDYKIFVEETQMTQPIINDLIQICGREVKILFSSMSEIQGNTVCYMWLRFNMDQQFDGTAINQYFKEKNIQFEEVH</sequence>
<evidence type="ECO:0000256" key="8">
    <source>
        <dbReference type="ARBA" id="ARBA00023136"/>
    </source>
</evidence>
<comment type="similarity">
    <text evidence="1">Belongs to the ABC transporter superfamily.</text>
</comment>
<dbReference type="CDD" id="cd03258">
    <property type="entry name" value="ABC_MetN_methionine_transporter"/>
    <property type="match status" value="1"/>
</dbReference>
<dbReference type="Proteomes" id="UP000003455">
    <property type="component" value="Chromosome"/>
</dbReference>
<evidence type="ECO:0000256" key="6">
    <source>
        <dbReference type="ARBA" id="ARBA00022967"/>
    </source>
</evidence>
<dbReference type="Pfam" id="PF00005">
    <property type="entry name" value="ABC_tran"/>
    <property type="match status" value="1"/>
</dbReference>
<dbReference type="InterPro" id="IPR018449">
    <property type="entry name" value="NIL_domain"/>
</dbReference>
<dbReference type="Pfam" id="PF09383">
    <property type="entry name" value="NIL"/>
    <property type="match status" value="1"/>
</dbReference>
<dbReference type="SMART" id="SM00382">
    <property type="entry name" value="AAA"/>
    <property type="match status" value="1"/>
</dbReference>
<dbReference type="InterPro" id="IPR017871">
    <property type="entry name" value="ABC_transporter-like_CS"/>
</dbReference>
<evidence type="ECO:0000259" key="9">
    <source>
        <dbReference type="PROSITE" id="PS50893"/>
    </source>
</evidence>
<protein>
    <submittedName>
        <fullName evidence="10">ABC transporter, ATP-binding protein</fullName>
    </submittedName>
</protein>
<dbReference type="Gene3D" id="3.30.70.260">
    <property type="match status" value="1"/>
</dbReference>
<dbReference type="PANTHER" id="PTHR43166">
    <property type="entry name" value="AMINO ACID IMPORT ATP-BINDING PROTEIN"/>
    <property type="match status" value="1"/>
</dbReference>
<dbReference type="AlphaFoldDB" id="A0A0E1XBR2"/>
<accession>A0A0E1XBR2</accession>
<keyword evidence="5 10" id="KW-0067">ATP-binding</keyword>
<feature type="domain" description="ABC transporter" evidence="9">
    <location>
        <begin position="3"/>
        <end position="242"/>
    </location>
</feature>
<proteinExistence type="inferred from homology"/>
<dbReference type="PROSITE" id="PS00211">
    <property type="entry name" value="ABC_TRANSPORTER_1"/>
    <property type="match status" value="1"/>
</dbReference>
<dbReference type="GO" id="GO:0005886">
    <property type="term" value="C:plasma membrane"/>
    <property type="evidence" value="ECO:0007669"/>
    <property type="project" value="UniProtKB-ARBA"/>
</dbReference>
<evidence type="ECO:0000256" key="7">
    <source>
        <dbReference type="ARBA" id="ARBA00022970"/>
    </source>
</evidence>
<evidence type="ECO:0000256" key="5">
    <source>
        <dbReference type="ARBA" id="ARBA00022840"/>
    </source>
</evidence>
<keyword evidence="8" id="KW-0472">Membrane</keyword>
<dbReference type="PANTHER" id="PTHR43166:SF30">
    <property type="entry name" value="METHIONINE IMPORT ATP-BINDING PROTEIN METN"/>
    <property type="match status" value="1"/>
</dbReference>
<keyword evidence="7" id="KW-0029">Amino-acid transport</keyword>
<comment type="caution">
    <text evidence="10">The sequence shown here is derived from an EMBL/GenBank/DDBJ whole genome shotgun (WGS) entry which is preliminary data.</text>
</comment>
<dbReference type="GO" id="GO:0005524">
    <property type="term" value="F:ATP binding"/>
    <property type="evidence" value="ECO:0007669"/>
    <property type="project" value="UniProtKB-KW"/>
</dbReference>
<dbReference type="GO" id="GO:0016887">
    <property type="term" value="F:ATP hydrolysis activity"/>
    <property type="evidence" value="ECO:0007669"/>
    <property type="project" value="InterPro"/>
</dbReference>
<name>A0A0E1XBR2_STAAU</name>
<dbReference type="HOGENOM" id="CLU_000604_1_3_9"/>
<dbReference type="SMART" id="SM00930">
    <property type="entry name" value="NIL"/>
    <property type="match status" value="1"/>
</dbReference>
<dbReference type="Gene3D" id="3.40.50.300">
    <property type="entry name" value="P-loop containing nucleotide triphosphate hydrolases"/>
    <property type="match status" value="1"/>
</dbReference>
<keyword evidence="2" id="KW-0813">Transport</keyword>
<dbReference type="SUPFAM" id="SSF52540">
    <property type="entry name" value="P-loop containing nucleoside triphosphate hydrolases"/>
    <property type="match status" value="1"/>
</dbReference>
<gene>
    <name evidence="10" type="ORF">HMPREF0769_10022</name>
</gene>
<evidence type="ECO:0000256" key="4">
    <source>
        <dbReference type="ARBA" id="ARBA00022741"/>
    </source>
</evidence>
<reference evidence="10" key="1">
    <citation type="submission" date="2010-05" db="EMBL/GenBank/DDBJ databases">
        <authorList>
            <person name="Muzny D."/>
            <person name="Qin X."/>
            <person name="Buhay C."/>
            <person name="Dugan-Rocha S."/>
            <person name="Ding Y."/>
            <person name="Chen G."/>
            <person name="Hawes A."/>
            <person name="Holder M."/>
            <person name="Jhangiani S."/>
            <person name="Johnson A."/>
            <person name="Khan Z."/>
            <person name="Li Z."/>
            <person name="Liu W."/>
            <person name="Liu X."/>
            <person name="Perez L."/>
            <person name="Shen H."/>
            <person name="Wang Q."/>
            <person name="Watt J."/>
            <person name="Xi L."/>
            <person name="Xin Y."/>
            <person name="Zhou J."/>
            <person name="Deng J."/>
            <person name="Jiang H."/>
            <person name="Liu Y."/>
            <person name="Qu J."/>
            <person name="Song X.-Z."/>
            <person name="Zhang L."/>
            <person name="Villasana D."/>
            <person name="Johnson A."/>
            <person name="Liu J."/>
            <person name="Liyanage D."/>
            <person name="Lorensuhewa L."/>
            <person name="Robinson T."/>
            <person name="Song A."/>
            <person name="Song B.-B."/>
            <person name="Dinh H."/>
            <person name="Thornton R."/>
            <person name="Coyle M."/>
            <person name="Francisco L."/>
            <person name="Jackson L."/>
            <person name="Javaid M."/>
            <person name="Korchina V."/>
            <person name="Kovar C."/>
            <person name="Mata R."/>
            <person name="Mathew T."/>
            <person name="Ngo R."/>
            <person name="Nguyen L."/>
            <person name="Nguyen N."/>
            <person name="Okwuonu G."/>
            <person name="Ongeri F."/>
            <person name="Pham C."/>
            <person name="Simmons D."/>
            <person name="Wilczek-Boney K."/>
            <person name="Hale W."/>
            <person name="Jakkamsetti A."/>
            <person name="Pham P."/>
            <person name="Ruth R."/>
            <person name="San Lucas F."/>
            <person name="Warren J."/>
            <person name="Zhang J."/>
            <person name="Zhao Z."/>
            <person name="Zhou C."/>
            <person name="Zhu D."/>
            <person name="Lee S."/>
            <person name="Bess C."/>
            <person name="Blankenburg K."/>
            <person name="Forbes L."/>
            <person name="Fu Q."/>
            <person name="Gubbala S."/>
            <person name="Hirani K."/>
            <person name="Jayaseelan J.C."/>
            <person name="Lara F."/>
            <person name="Munidasa M."/>
            <person name="Palculict T."/>
            <person name="Patil S."/>
            <person name="Pu L.-L."/>
            <person name="Saada N."/>
            <person name="Tang L."/>
            <person name="Weissenberger G."/>
            <person name="Zhu Y."/>
            <person name="Hemphill L."/>
            <person name="Shang Y."/>
            <person name="Youmans B."/>
            <person name="Ayvaz T."/>
            <person name="Ross M."/>
            <person name="Santibanez J."/>
            <person name="Aqrawi P."/>
            <person name="Gross S."/>
            <person name="Joshi V."/>
            <person name="Fowler G."/>
            <person name="Nazareth L."/>
            <person name="Reid J."/>
            <person name="Worley K."/>
            <person name="Petrosino J."/>
            <person name="Highlander S."/>
            <person name="Gibbs R."/>
        </authorList>
    </citation>
    <scope>NUCLEOTIDE SEQUENCE [LARGE SCALE GENOMIC DNA]</scope>
    <source>
        <strain evidence="10">MN8</strain>
    </source>
</reference>
<keyword evidence="4" id="KW-0547">Nucleotide-binding</keyword>
<dbReference type="InterPro" id="IPR027417">
    <property type="entry name" value="P-loop_NTPase"/>
</dbReference>